<feature type="compositionally biased region" description="Low complexity" evidence="1">
    <location>
        <begin position="235"/>
        <end position="268"/>
    </location>
</feature>
<organism evidence="2 3">
    <name type="scientific">Pleuronectes platessa</name>
    <name type="common">European plaice</name>
    <dbReference type="NCBI Taxonomy" id="8262"/>
    <lineage>
        <taxon>Eukaryota</taxon>
        <taxon>Metazoa</taxon>
        <taxon>Chordata</taxon>
        <taxon>Craniata</taxon>
        <taxon>Vertebrata</taxon>
        <taxon>Euteleostomi</taxon>
        <taxon>Actinopterygii</taxon>
        <taxon>Neopterygii</taxon>
        <taxon>Teleostei</taxon>
        <taxon>Neoteleostei</taxon>
        <taxon>Acanthomorphata</taxon>
        <taxon>Carangaria</taxon>
        <taxon>Pleuronectiformes</taxon>
        <taxon>Pleuronectoidei</taxon>
        <taxon>Pleuronectidae</taxon>
        <taxon>Pleuronectes</taxon>
    </lineage>
</organism>
<proteinExistence type="predicted"/>
<evidence type="ECO:0000313" key="2">
    <source>
        <dbReference type="EMBL" id="CAB1440684.1"/>
    </source>
</evidence>
<sequence>MDTLQTDEPPVSEHKERKFAVVRWSEGEDCGKLSEVKTDNIRRYDDSKMDQHGNPLSTYSAVIEWRHGKKQRGGWPHYRATVIFVSVTRYEATRKLNALLKENEPAELTKRVPVRPQKYQDDPDDSDPDDTLLTQSLQVKKSKDLTRKDPAEEFLAMYSDSPPSVIHNDKSLPKTVVELKREIQDLKEENANLRELLVQDVPELLKTMKNVIDLAEPPKRSSSELTTPRLPPQSSPQSRPGSSSADSLLSLPRSSPSSSTSESVIPSSKMEIHPGTGVMVEKLAWAYAVNANSATVFVRHLLFPVEILLVSNLRGGKRGRGDARLPLDKLKIYRNATRIDALAWDPEIRIPSVGRHDNQRGKIKQAPSPQEK</sequence>
<accession>A0A9N7UYI2</accession>
<dbReference type="EMBL" id="CADEAL010002490">
    <property type="protein sequence ID" value="CAB1440684.1"/>
    <property type="molecule type" value="Genomic_DNA"/>
</dbReference>
<feature type="region of interest" description="Disordered" evidence="1">
    <location>
        <begin position="107"/>
        <end position="131"/>
    </location>
</feature>
<comment type="caution">
    <text evidence="2">The sequence shown here is derived from an EMBL/GenBank/DDBJ whole genome shotgun (WGS) entry which is preliminary data.</text>
</comment>
<gene>
    <name evidence="2" type="ORF">PLEPLA_LOCUS28450</name>
</gene>
<feature type="region of interest" description="Disordered" evidence="1">
    <location>
        <begin position="353"/>
        <end position="372"/>
    </location>
</feature>
<keyword evidence="3" id="KW-1185">Reference proteome</keyword>
<protein>
    <recommendedName>
        <fullName evidence="4">BEN domain-containing protein</fullName>
    </recommendedName>
</protein>
<evidence type="ECO:0008006" key="4">
    <source>
        <dbReference type="Google" id="ProtNLM"/>
    </source>
</evidence>
<dbReference type="AlphaFoldDB" id="A0A9N7UYI2"/>
<dbReference type="Proteomes" id="UP001153269">
    <property type="component" value="Unassembled WGS sequence"/>
</dbReference>
<name>A0A9N7UYI2_PLEPL</name>
<evidence type="ECO:0000256" key="1">
    <source>
        <dbReference type="SAM" id="MobiDB-lite"/>
    </source>
</evidence>
<reference evidence="2" key="1">
    <citation type="submission" date="2020-03" db="EMBL/GenBank/DDBJ databases">
        <authorList>
            <person name="Weist P."/>
        </authorList>
    </citation>
    <scope>NUCLEOTIDE SEQUENCE</scope>
</reference>
<feature type="non-terminal residue" evidence="2">
    <location>
        <position position="372"/>
    </location>
</feature>
<feature type="region of interest" description="Disordered" evidence="1">
    <location>
        <begin position="215"/>
        <end position="270"/>
    </location>
</feature>
<evidence type="ECO:0000313" key="3">
    <source>
        <dbReference type="Proteomes" id="UP001153269"/>
    </source>
</evidence>